<dbReference type="Pfam" id="PF06472">
    <property type="entry name" value="ABC_membrane_2"/>
    <property type="match status" value="2"/>
</dbReference>
<protein>
    <recommendedName>
        <fullName evidence="9">ABC transporter domain-containing protein</fullName>
    </recommendedName>
</protein>
<dbReference type="InterPro" id="IPR003439">
    <property type="entry name" value="ABC_transporter-like_ATP-bd"/>
</dbReference>
<dbReference type="GO" id="GO:0015910">
    <property type="term" value="P:long-chain fatty acid import into peroxisome"/>
    <property type="evidence" value="ECO:0007669"/>
    <property type="project" value="TreeGrafter"/>
</dbReference>
<organism evidence="10 11">
    <name type="scientific">Cutaneotrichosporon spelunceum</name>
    <dbReference type="NCBI Taxonomy" id="1672016"/>
    <lineage>
        <taxon>Eukaryota</taxon>
        <taxon>Fungi</taxon>
        <taxon>Dikarya</taxon>
        <taxon>Basidiomycota</taxon>
        <taxon>Agaricomycotina</taxon>
        <taxon>Tremellomycetes</taxon>
        <taxon>Trichosporonales</taxon>
        <taxon>Trichosporonaceae</taxon>
        <taxon>Cutaneotrichosporon</taxon>
    </lineage>
</organism>
<evidence type="ECO:0000313" key="11">
    <source>
        <dbReference type="Proteomes" id="UP001222932"/>
    </source>
</evidence>
<dbReference type="GO" id="GO:0005324">
    <property type="term" value="F:long-chain fatty acid transmembrane transporter activity"/>
    <property type="evidence" value="ECO:0007669"/>
    <property type="project" value="TreeGrafter"/>
</dbReference>
<reference evidence="10" key="1">
    <citation type="journal article" date="2023" name="BMC Genomics">
        <title>Chromosome-level genome assemblies of Cutaneotrichosporon spp. (Trichosporonales, Basidiomycota) reveal imbalanced evolution between nucleotide sequences and chromosome synteny.</title>
        <authorList>
            <person name="Kobayashi Y."/>
            <person name="Kayamori A."/>
            <person name="Aoki K."/>
            <person name="Shiwa Y."/>
            <person name="Matsutani M."/>
            <person name="Fujita N."/>
            <person name="Sugita T."/>
            <person name="Iwasaki W."/>
            <person name="Tanaka N."/>
            <person name="Takashima M."/>
        </authorList>
    </citation>
    <scope>NUCLEOTIDE SEQUENCE</scope>
    <source>
        <strain evidence="10">HIS016</strain>
    </source>
</reference>
<dbReference type="GO" id="GO:0007031">
    <property type="term" value="P:peroxisome organization"/>
    <property type="evidence" value="ECO:0007669"/>
    <property type="project" value="TreeGrafter"/>
</dbReference>
<dbReference type="GO" id="GO:0042760">
    <property type="term" value="P:very long-chain fatty acid catabolic process"/>
    <property type="evidence" value="ECO:0007669"/>
    <property type="project" value="TreeGrafter"/>
</dbReference>
<gene>
    <name evidence="10" type="primary">PXA1</name>
    <name evidence="10" type="ORF">CspeluHIS016_0305630</name>
</gene>
<dbReference type="GO" id="GO:0140359">
    <property type="term" value="F:ABC-type transporter activity"/>
    <property type="evidence" value="ECO:0007669"/>
    <property type="project" value="InterPro"/>
</dbReference>
<dbReference type="PROSITE" id="PS50893">
    <property type="entry name" value="ABC_TRANSPORTER_2"/>
    <property type="match status" value="1"/>
</dbReference>
<evidence type="ECO:0000259" key="9">
    <source>
        <dbReference type="PROSITE" id="PS50893"/>
    </source>
</evidence>
<dbReference type="CDD" id="cd03223">
    <property type="entry name" value="ABCD_peroxisomal_ALDP"/>
    <property type="match status" value="1"/>
</dbReference>
<evidence type="ECO:0000256" key="4">
    <source>
        <dbReference type="ARBA" id="ARBA00022741"/>
    </source>
</evidence>
<dbReference type="Proteomes" id="UP001222932">
    <property type="component" value="Unassembled WGS sequence"/>
</dbReference>
<dbReference type="Pfam" id="PF00005">
    <property type="entry name" value="ABC_tran"/>
    <property type="match status" value="1"/>
</dbReference>
<feature type="region of interest" description="Disordered" evidence="8">
    <location>
        <begin position="446"/>
        <end position="465"/>
    </location>
</feature>
<dbReference type="GO" id="GO:0016887">
    <property type="term" value="F:ATP hydrolysis activity"/>
    <property type="evidence" value="ECO:0007669"/>
    <property type="project" value="InterPro"/>
</dbReference>
<keyword evidence="5" id="KW-0067">ATP-binding</keyword>
<keyword evidence="7" id="KW-0472">Membrane</keyword>
<evidence type="ECO:0000313" key="10">
    <source>
        <dbReference type="EMBL" id="GMK56723.1"/>
    </source>
</evidence>
<keyword evidence="2" id="KW-0813">Transport</keyword>
<evidence type="ECO:0000256" key="6">
    <source>
        <dbReference type="ARBA" id="ARBA00022989"/>
    </source>
</evidence>
<dbReference type="PROSITE" id="PS00211">
    <property type="entry name" value="ABC_TRANSPORTER_1"/>
    <property type="match status" value="1"/>
</dbReference>
<evidence type="ECO:0000256" key="8">
    <source>
        <dbReference type="SAM" id="MobiDB-lite"/>
    </source>
</evidence>
<dbReference type="InterPro" id="IPR017871">
    <property type="entry name" value="ABC_transporter-like_CS"/>
</dbReference>
<keyword evidence="4" id="KW-0547">Nucleotide-binding</keyword>
<evidence type="ECO:0000256" key="3">
    <source>
        <dbReference type="ARBA" id="ARBA00022692"/>
    </source>
</evidence>
<dbReference type="InterPro" id="IPR011527">
    <property type="entry name" value="ABC1_TM_dom"/>
</dbReference>
<dbReference type="GO" id="GO:0005524">
    <property type="term" value="F:ATP binding"/>
    <property type="evidence" value="ECO:0007669"/>
    <property type="project" value="UniProtKB-KW"/>
</dbReference>
<feature type="domain" description="ABC transporter" evidence="9">
    <location>
        <begin position="525"/>
        <end position="760"/>
    </location>
</feature>
<keyword evidence="11" id="KW-1185">Reference proteome</keyword>
<dbReference type="PANTHER" id="PTHR11384">
    <property type="entry name" value="ATP-BINDING CASSETTE, SUB-FAMILY D MEMBER"/>
    <property type="match status" value="1"/>
</dbReference>
<dbReference type="Gene3D" id="3.40.50.300">
    <property type="entry name" value="P-loop containing nucleotide triphosphate hydrolases"/>
    <property type="match status" value="1"/>
</dbReference>
<keyword evidence="3" id="KW-0812">Transmembrane</keyword>
<dbReference type="GO" id="GO:0006635">
    <property type="term" value="P:fatty acid beta-oxidation"/>
    <property type="evidence" value="ECO:0007669"/>
    <property type="project" value="TreeGrafter"/>
</dbReference>
<keyword evidence="6" id="KW-1133">Transmembrane helix</keyword>
<dbReference type="SMART" id="SM00382">
    <property type="entry name" value="AAA"/>
    <property type="match status" value="1"/>
</dbReference>
<evidence type="ECO:0000256" key="1">
    <source>
        <dbReference type="ARBA" id="ARBA00008575"/>
    </source>
</evidence>
<dbReference type="InterPro" id="IPR027417">
    <property type="entry name" value="P-loop_NTPase"/>
</dbReference>
<accession>A0AAD3YC37</accession>
<sequence>MSVTALPSQSFPQAHRRRLYILLAVAIAALRTSQFQAVRDNLTLKSWREARKLRFTEQRRRERETPLNTPALEKKLVDLYITDPSGSRTLLVPHRGRISKVRITSTPAAVYEQNRKLFPPLNPNEKLGVNKRFWQMLRAVLAVAFPSKTGKEAFLLVLHTFFLVARTYLSVLVARLDGRIVRDLVSANGKGFLRGLGWWFILALPSTYTNSMIRYLEHKIALAFRTNLTRYIHDIYLNQNLNYYKFGLGLGVTSTAPDKKDAADGKNGEIDKKAETADAAVGGADQLITTDLARFCETLAALYGNMGKPFLDMVIFTSQLAASLGPVGTAGIFAQYYFTAWVLKKVTPAFGRMATTEARLEGEYRTGLGRVGRDSEEIAFYDGGKRELGILWKTYQKLAAHIHSVFKVRIPYGMTEDFVIKYCWSALGYGLMSIPVFFPKSRHATGVSDKSNSDKASDDENSDIASRTESYVSNRRLLISLGDAGGRLMYSGKDLAELSGYTSRPFYDLGNVKGTVVMGRDHVLLKGVPIVAPAGGAAGAERGGEELIHCLDLRVEKGEHTLITGANGSGKTSIARVIGELWPTWSGLLERPNQGEGGIFFLPQKAYLSIGSLRDQVIYPHTYAEMKARGRTDAELMSILEHVHLAYLPAREGGWETRKEWKDVLSGGEKQRMGMARLFYHRPNYAVLDECTSAVSADVEGLMYEHAKSIGITLITISTRASLLKYHNRHLRLGEPTLAPCLSSVNLRDAVGSPSTPLASQGWQLTKLASSSAEEKLGVDKEIESLELVLNVEVDQWEQRLKQVNKELRGGA</sequence>
<dbReference type="SUPFAM" id="SSF52540">
    <property type="entry name" value="P-loop containing nucleoside triphosphate hydrolases"/>
    <property type="match status" value="1"/>
</dbReference>
<dbReference type="AlphaFoldDB" id="A0AAD3YC37"/>
<evidence type="ECO:0000256" key="2">
    <source>
        <dbReference type="ARBA" id="ARBA00022448"/>
    </source>
</evidence>
<evidence type="ECO:0000256" key="7">
    <source>
        <dbReference type="ARBA" id="ARBA00023136"/>
    </source>
</evidence>
<dbReference type="PANTHER" id="PTHR11384:SF67">
    <property type="entry name" value="ATP-BINDING CASSETTE SUB-FAMILY D MEMBER 1"/>
    <property type="match status" value="1"/>
</dbReference>
<dbReference type="InterPro" id="IPR003593">
    <property type="entry name" value="AAA+_ATPase"/>
</dbReference>
<dbReference type="EMBL" id="BTCM01000003">
    <property type="protein sequence ID" value="GMK56723.1"/>
    <property type="molecule type" value="Genomic_DNA"/>
</dbReference>
<reference evidence="10" key="2">
    <citation type="submission" date="2023-06" db="EMBL/GenBank/DDBJ databases">
        <authorList>
            <person name="Kobayashi Y."/>
            <person name="Kayamori A."/>
            <person name="Aoki K."/>
            <person name="Shiwa Y."/>
            <person name="Fujita N."/>
            <person name="Sugita T."/>
            <person name="Iwasaki W."/>
            <person name="Tanaka N."/>
            <person name="Takashima M."/>
        </authorList>
    </citation>
    <scope>NUCLEOTIDE SEQUENCE</scope>
    <source>
        <strain evidence="10">HIS016</strain>
    </source>
</reference>
<dbReference type="InterPro" id="IPR050835">
    <property type="entry name" value="ABC_transporter_sub-D"/>
</dbReference>
<comment type="caution">
    <text evidence="10">The sequence shown here is derived from an EMBL/GenBank/DDBJ whole genome shotgun (WGS) entry which is preliminary data.</text>
</comment>
<dbReference type="GO" id="GO:0005778">
    <property type="term" value="C:peroxisomal membrane"/>
    <property type="evidence" value="ECO:0007669"/>
    <property type="project" value="TreeGrafter"/>
</dbReference>
<comment type="similarity">
    <text evidence="1">Belongs to the ABC transporter superfamily. ABCD family. Peroxisomal fatty acyl CoA transporter (TC 3.A.1.203) subfamily.</text>
</comment>
<proteinExistence type="inferred from homology"/>
<evidence type="ECO:0000256" key="5">
    <source>
        <dbReference type="ARBA" id="ARBA00022840"/>
    </source>
</evidence>
<name>A0AAD3YC37_9TREE</name>